<feature type="region of interest" description="Disordered" evidence="1">
    <location>
        <begin position="339"/>
        <end position="371"/>
    </location>
</feature>
<reference evidence="3" key="2">
    <citation type="journal article" date="2018" name="BMC Genomics">
        <title>Genomic insights into host adaptation between the wheat stripe rust pathogen (Puccinia striiformis f. sp. tritici) and the barley stripe rust pathogen (Puccinia striiformis f. sp. hordei).</title>
        <authorList>
            <person name="Xia C."/>
            <person name="Wang M."/>
            <person name="Yin C."/>
            <person name="Cornejo O.E."/>
            <person name="Hulbert S.H."/>
            <person name="Chen X."/>
        </authorList>
    </citation>
    <scope>NUCLEOTIDE SEQUENCE [LARGE SCALE GENOMIC DNA]</scope>
    <source>
        <strain evidence="3">93TX-2</strain>
    </source>
</reference>
<feature type="region of interest" description="Disordered" evidence="1">
    <location>
        <begin position="296"/>
        <end position="317"/>
    </location>
</feature>
<accession>A0A2S4UBB0</accession>
<evidence type="ECO:0000256" key="1">
    <source>
        <dbReference type="SAM" id="MobiDB-lite"/>
    </source>
</evidence>
<gene>
    <name evidence="2" type="ORF">PSHT_16138</name>
</gene>
<sequence length="751" mass="82328">MFHFWNQTSFGRSQSTPSTPDGLGRSPPFGSADFENICVYLEPPQHYNELISNRAHTTLGAGNRSKSTWFNIFADWMNKLNPDLNLSGRRLSLRLTSYKRVYTRAKDYKRLMKQGGNKGHGIDMLEQICPCFERIDCIFNNLADISPIMLDNHPLPPLPIIAGTNRLAGHAVLTGAIFLVRSYGTTSAPCLMFPSHAAHWTECTAHQCFLGSEIWRPENQGPNETGRGFNVLTDGFANHKLCVPVWNSVFYDRQILLKSSIKATQEIGAEGPSSITHTEQYTVSLASALLPLQSTATDSTGKKGAQRKAGPKAKQPSYHVTRLQLVQGKKDHRQAIHDMMKDQDDPPPTKVTRARAAKSAKASPNEDGGKHFVRTDLRTYAPTSRPLNTLPISSTAISAAKQSKVKAFNFFAVWMNQRNGSLQLNGRQLQQRFTTYKNKYMAAKHQEDGTGGGVEEQDGNKSLAEVLEDMCPCFEWIDAIFREKANVTPMFEFDHSMIDARVDVGDSDSSDEEIFFDGWEPTQSQAPKARTQSLGGSGAAPTTDLDVDDDFNMNSTLPDLAELFGGSGPARSPMPPPSAAQSPSRGPRPPLPASAPATMLNPPLAMVRQISCASRGGAPDPNARGSNAPDPKSKMSLASSFAQANERKFDILDKQIATESRRWKKLKRRGAREGPRGKQTCERKRIDGQAVELGGARLKRQDDLEVARAAAAIAKEDSLRAQKKAMVDQMLQAGSSAPEIAALVQLVYGSG</sequence>
<protein>
    <submittedName>
        <fullName evidence="2">Uncharacterized protein</fullName>
    </submittedName>
</protein>
<dbReference type="Proteomes" id="UP000238274">
    <property type="component" value="Unassembled WGS sequence"/>
</dbReference>
<dbReference type="OrthoDB" id="2507256at2759"/>
<organism evidence="2 3">
    <name type="scientific">Puccinia striiformis</name>
    <dbReference type="NCBI Taxonomy" id="27350"/>
    <lineage>
        <taxon>Eukaryota</taxon>
        <taxon>Fungi</taxon>
        <taxon>Dikarya</taxon>
        <taxon>Basidiomycota</taxon>
        <taxon>Pucciniomycotina</taxon>
        <taxon>Pucciniomycetes</taxon>
        <taxon>Pucciniales</taxon>
        <taxon>Pucciniaceae</taxon>
        <taxon>Puccinia</taxon>
    </lineage>
</organism>
<feature type="compositionally biased region" description="Polar residues" evidence="1">
    <location>
        <begin position="1"/>
        <end position="19"/>
    </location>
</feature>
<feature type="region of interest" description="Disordered" evidence="1">
    <location>
        <begin position="613"/>
        <end position="638"/>
    </location>
</feature>
<feature type="region of interest" description="Disordered" evidence="1">
    <location>
        <begin position="504"/>
        <end position="599"/>
    </location>
</feature>
<reference evidence="2 3" key="1">
    <citation type="submission" date="2017-12" db="EMBL/GenBank/DDBJ databases">
        <title>Gene loss provides genomic basis for host adaptation in cereal stripe rust fungi.</title>
        <authorList>
            <person name="Xia C."/>
        </authorList>
    </citation>
    <scope>NUCLEOTIDE SEQUENCE [LARGE SCALE GENOMIC DNA]</scope>
    <source>
        <strain evidence="2 3">93TX-2</strain>
    </source>
</reference>
<dbReference type="EMBL" id="PKSM01000478">
    <property type="protein sequence ID" value="POV94567.1"/>
    <property type="molecule type" value="Genomic_DNA"/>
</dbReference>
<feature type="compositionally biased region" description="Polar residues" evidence="1">
    <location>
        <begin position="521"/>
        <end position="534"/>
    </location>
</feature>
<name>A0A2S4UBB0_9BASI</name>
<dbReference type="AlphaFoldDB" id="A0A2S4UBB0"/>
<dbReference type="PANTHER" id="PTHR33246">
    <property type="entry name" value="CCHC-TYPE DOMAIN-CONTAINING PROTEIN"/>
    <property type="match status" value="1"/>
</dbReference>
<evidence type="ECO:0000313" key="2">
    <source>
        <dbReference type="EMBL" id="POV94567.1"/>
    </source>
</evidence>
<dbReference type="VEuPathDB" id="FungiDB:PSTT_00563"/>
<reference evidence="3" key="3">
    <citation type="journal article" date="2018" name="Mol. Plant Microbe Interact.">
        <title>Genome sequence resources for the wheat stripe rust pathogen (Puccinia striiformis f. sp. tritici) and the barley stripe rust pathogen (Puccinia striiformis f. sp. hordei).</title>
        <authorList>
            <person name="Xia C."/>
            <person name="Wang M."/>
            <person name="Yin C."/>
            <person name="Cornejo O.E."/>
            <person name="Hulbert S.H."/>
            <person name="Chen X."/>
        </authorList>
    </citation>
    <scope>NUCLEOTIDE SEQUENCE [LARGE SCALE GENOMIC DNA]</scope>
    <source>
        <strain evidence="3">93TX-2</strain>
    </source>
</reference>
<dbReference type="PANTHER" id="PTHR33246:SF51">
    <property type="entry name" value="MYB_SANT-LIKE DOMAIN-CONTAINING PROTEIN"/>
    <property type="match status" value="1"/>
</dbReference>
<comment type="caution">
    <text evidence="2">The sequence shown here is derived from an EMBL/GenBank/DDBJ whole genome shotgun (WGS) entry which is preliminary data.</text>
</comment>
<dbReference type="VEuPathDB" id="FungiDB:PSHT_16138"/>
<keyword evidence="3" id="KW-1185">Reference proteome</keyword>
<feature type="region of interest" description="Disordered" evidence="1">
    <location>
        <begin position="1"/>
        <end position="26"/>
    </location>
</feature>
<feature type="compositionally biased region" description="Acidic residues" evidence="1">
    <location>
        <begin position="505"/>
        <end position="515"/>
    </location>
</feature>
<evidence type="ECO:0000313" key="3">
    <source>
        <dbReference type="Proteomes" id="UP000238274"/>
    </source>
</evidence>
<proteinExistence type="predicted"/>